<feature type="transmembrane region" description="Helical" evidence="1">
    <location>
        <begin position="6"/>
        <end position="25"/>
    </location>
</feature>
<proteinExistence type="predicted"/>
<reference evidence="2" key="1">
    <citation type="journal article" date="2014" name="Fish. Sci.">
        <title>Analysis of plasmids encoding the tyrosine decarboxylase gene in Tetragenococcus halophilus isolated from fish sauce.</title>
        <authorList>
            <person name="Satomi M."/>
            <person name="Shozen K."/>
            <person name="Furutani A."/>
            <person name="Fukui Y."/>
            <person name="Kimura M."/>
            <person name="Yasuike M."/>
            <person name="Funatsu Y."/>
            <person name="Yano Y."/>
        </authorList>
    </citation>
    <scope>NUCLEOTIDE SEQUENCE</scope>
    <source>
        <strain evidence="2">TyrA</strain>
        <strain evidence="3">TyrB</strain>
        <plasmid evidence="2">pTDC-A</plasmid>
        <plasmid evidence="3">pTDC-B</plasmid>
    </source>
</reference>
<keyword evidence="1" id="KW-1133">Transmembrane helix</keyword>
<dbReference type="AlphaFoldDB" id="A0A077KCL7"/>
<evidence type="ECO:0000313" key="3">
    <source>
        <dbReference type="EMBL" id="BAP29014.1"/>
    </source>
</evidence>
<feature type="transmembrane region" description="Helical" evidence="1">
    <location>
        <begin position="95"/>
        <end position="115"/>
    </location>
</feature>
<dbReference type="RefSeq" id="WP_031944073.1">
    <property type="nucleotide sequence ID" value="NC_024990.1"/>
</dbReference>
<evidence type="ECO:0008006" key="4">
    <source>
        <dbReference type="Google" id="ProtNLM"/>
    </source>
</evidence>
<geneLocation type="plasmid" evidence="3">
    <name>pTDC-B</name>
</geneLocation>
<feature type="transmembrane region" description="Helical" evidence="1">
    <location>
        <begin position="65"/>
        <end position="89"/>
    </location>
</feature>
<protein>
    <recommendedName>
        <fullName evidence="4">Transmembrane protein</fullName>
    </recommendedName>
</protein>
<keyword evidence="1" id="KW-0812">Transmembrane</keyword>
<sequence>MKTEIMSILLYLYFGCLWLIPFVFISRSQNHDVRFVVRKLLFPLQYLLQMIFERATSNSRTATRLLHIFVLFFSEFFLMGALILLGFFSESFRNHTPMLLFIAYYFPLAALLFCFQPHADKSYRTK</sequence>
<evidence type="ECO:0000313" key="2">
    <source>
        <dbReference type="EMBL" id="BAP28988.1"/>
    </source>
</evidence>
<geneLocation type="plasmid" evidence="2">
    <name>pTDC-A</name>
</geneLocation>
<name>A0A077KCL7_TETHA</name>
<dbReference type="EMBL" id="AB914743">
    <property type="protein sequence ID" value="BAP29014.1"/>
    <property type="molecule type" value="Genomic_DNA"/>
</dbReference>
<keyword evidence="1" id="KW-0472">Membrane</keyword>
<keyword evidence="2" id="KW-0614">Plasmid</keyword>
<dbReference type="EMBL" id="AB914479">
    <property type="protein sequence ID" value="BAP28988.1"/>
    <property type="molecule type" value="Genomic_DNA"/>
</dbReference>
<evidence type="ECO:0000256" key="1">
    <source>
        <dbReference type="SAM" id="Phobius"/>
    </source>
</evidence>
<accession>A0A077KCL7</accession>
<organism evidence="2">
    <name type="scientific">Tetragenococcus halophilus</name>
    <name type="common">Pediococcus halophilus</name>
    <dbReference type="NCBI Taxonomy" id="51669"/>
    <lineage>
        <taxon>Bacteria</taxon>
        <taxon>Bacillati</taxon>
        <taxon>Bacillota</taxon>
        <taxon>Bacilli</taxon>
        <taxon>Lactobacillales</taxon>
        <taxon>Enterococcaceae</taxon>
        <taxon>Tetragenococcus</taxon>
    </lineage>
</organism>